<evidence type="ECO:0000313" key="1">
    <source>
        <dbReference type="EMBL" id="PWA66877.1"/>
    </source>
</evidence>
<dbReference type="EMBL" id="PKPP01003946">
    <property type="protein sequence ID" value="PWA66877.1"/>
    <property type="molecule type" value="Genomic_DNA"/>
</dbReference>
<accession>A0A2U1N063</accession>
<name>A0A2U1N063_ARTAN</name>
<keyword evidence="2" id="KW-1185">Reference proteome</keyword>
<protein>
    <submittedName>
        <fullName evidence="1">Uncharacterized protein</fullName>
    </submittedName>
</protein>
<comment type="caution">
    <text evidence="1">The sequence shown here is derived from an EMBL/GenBank/DDBJ whole genome shotgun (WGS) entry which is preliminary data.</text>
</comment>
<dbReference type="AlphaFoldDB" id="A0A2U1N063"/>
<reference evidence="1 2" key="1">
    <citation type="journal article" date="2018" name="Mol. Plant">
        <title>The genome of Artemisia annua provides insight into the evolution of Asteraceae family and artemisinin biosynthesis.</title>
        <authorList>
            <person name="Shen Q."/>
            <person name="Zhang L."/>
            <person name="Liao Z."/>
            <person name="Wang S."/>
            <person name="Yan T."/>
            <person name="Shi P."/>
            <person name="Liu M."/>
            <person name="Fu X."/>
            <person name="Pan Q."/>
            <person name="Wang Y."/>
            <person name="Lv Z."/>
            <person name="Lu X."/>
            <person name="Zhang F."/>
            <person name="Jiang W."/>
            <person name="Ma Y."/>
            <person name="Chen M."/>
            <person name="Hao X."/>
            <person name="Li L."/>
            <person name="Tang Y."/>
            <person name="Lv G."/>
            <person name="Zhou Y."/>
            <person name="Sun X."/>
            <person name="Brodelius P.E."/>
            <person name="Rose J.K.C."/>
            <person name="Tang K."/>
        </authorList>
    </citation>
    <scope>NUCLEOTIDE SEQUENCE [LARGE SCALE GENOMIC DNA]</scope>
    <source>
        <strain evidence="2">cv. Huhao1</strain>
        <tissue evidence="1">Leaf</tissue>
    </source>
</reference>
<dbReference type="Proteomes" id="UP000245207">
    <property type="component" value="Unassembled WGS sequence"/>
</dbReference>
<sequence length="100" mass="11281">MVWAVAVSQVWLTVEMWKRSRSNDGGESRQMALGTRWLMLAGIVACKQQSSKGIMDNRADLKLLECNSRLVDGGGRTNMGRIGVVVKMRMMEELNKVYFV</sequence>
<gene>
    <name evidence="1" type="ORF">CTI12_AA308320</name>
</gene>
<organism evidence="1 2">
    <name type="scientific">Artemisia annua</name>
    <name type="common">Sweet wormwood</name>
    <dbReference type="NCBI Taxonomy" id="35608"/>
    <lineage>
        <taxon>Eukaryota</taxon>
        <taxon>Viridiplantae</taxon>
        <taxon>Streptophyta</taxon>
        <taxon>Embryophyta</taxon>
        <taxon>Tracheophyta</taxon>
        <taxon>Spermatophyta</taxon>
        <taxon>Magnoliopsida</taxon>
        <taxon>eudicotyledons</taxon>
        <taxon>Gunneridae</taxon>
        <taxon>Pentapetalae</taxon>
        <taxon>asterids</taxon>
        <taxon>campanulids</taxon>
        <taxon>Asterales</taxon>
        <taxon>Asteraceae</taxon>
        <taxon>Asteroideae</taxon>
        <taxon>Anthemideae</taxon>
        <taxon>Artemisiinae</taxon>
        <taxon>Artemisia</taxon>
    </lineage>
</organism>
<evidence type="ECO:0000313" key="2">
    <source>
        <dbReference type="Proteomes" id="UP000245207"/>
    </source>
</evidence>
<proteinExistence type="predicted"/>